<feature type="region of interest" description="Disordered" evidence="1">
    <location>
        <begin position="36"/>
        <end position="56"/>
    </location>
</feature>
<reference evidence="2" key="1">
    <citation type="submission" date="2014-01" db="EMBL/GenBank/DDBJ databases">
        <authorList>
            <person name="Brown-Elliot B."/>
            <person name="Wallace R."/>
            <person name="Lenaerts A."/>
            <person name="Ordway D."/>
            <person name="DeGroote M.A."/>
            <person name="Parker T."/>
            <person name="Sizemore C."/>
            <person name="Tallon L.J."/>
            <person name="Sadzewicz L.K."/>
            <person name="Sengamalay N."/>
            <person name="Fraser C.M."/>
            <person name="Hine E."/>
            <person name="Shefchek K.A."/>
            <person name="Das S.P."/>
            <person name="Tettelin H."/>
        </authorList>
    </citation>
    <scope>NUCLEOTIDE SEQUENCE [LARGE SCALE GENOMIC DNA]</scope>
    <source>
        <strain evidence="2">4042</strain>
    </source>
</reference>
<dbReference type="Gene3D" id="3.40.50.1010">
    <property type="entry name" value="5'-nuclease"/>
    <property type="match status" value="1"/>
</dbReference>
<evidence type="ECO:0000313" key="2">
    <source>
        <dbReference type="EMBL" id="EUA69057.1"/>
    </source>
</evidence>
<sequence length="56" mass="6154">MRGWDAFYVALAEAFDATLLTLDGRLARSRGPLAGSRCSVARRDSPSPRGVRLRPH</sequence>
<organism evidence="2">
    <name type="scientific">Mycobacterium xenopi 4042</name>
    <dbReference type="NCBI Taxonomy" id="1299334"/>
    <lineage>
        <taxon>Bacteria</taxon>
        <taxon>Bacillati</taxon>
        <taxon>Actinomycetota</taxon>
        <taxon>Actinomycetes</taxon>
        <taxon>Mycobacteriales</taxon>
        <taxon>Mycobacteriaceae</taxon>
        <taxon>Mycobacterium</taxon>
    </lineage>
</organism>
<name>X8DK74_MYCXE</name>
<dbReference type="SUPFAM" id="SSF88723">
    <property type="entry name" value="PIN domain-like"/>
    <property type="match status" value="1"/>
</dbReference>
<accession>X8DK74</accession>
<comment type="caution">
    <text evidence="2">The sequence shown here is derived from an EMBL/GenBank/DDBJ whole genome shotgun (WGS) entry which is preliminary data.</text>
</comment>
<gene>
    <name evidence="2" type="ORF">I553_2245</name>
</gene>
<dbReference type="EMBL" id="JAOB01000013">
    <property type="protein sequence ID" value="EUA69057.1"/>
    <property type="molecule type" value="Genomic_DNA"/>
</dbReference>
<dbReference type="InterPro" id="IPR029060">
    <property type="entry name" value="PIN-like_dom_sf"/>
</dbReference>
<dbReference type="PATRIC" id="fig|1299334.3.peg.1734"/>
<protein>
    <submittedName>
        <fullName evidence="2">Uncharacterized protein</fullName>
    </submittedName>
</protein>
<dbReference type="AlphaFoldDB" id="X8DK74"/>
<evidence type="ECO:0000256" key="1">
    <source>
        <dbReference type="SAM" id="MobiDB-lite"/>
    </source>
</evidence>
<proteinExistence type="predicted"/>